<organism evidence="12 13">
    <name type="scientific">Fusarium oxysporum</name>
    <name type="common">Fusarium vascular wilt</name>
    <dbReference type="NCBI Taxonomy" id="5507"/>
    <lineage>
        <taxon>Eukaryota</taxon>
        <taxon>Fungi</taxon>
        <taxon>Dikarya</taxon>
        <taxon>Ascomycota</taxon>
        <taxon>Pezizomycotina</taxon>
        <taxon>Sordariomycetes</taxon>
        <taxon>Hypocreomycetidae</taxon>
        <taxon>Hypocreales</taxon>
        <taxon>Nectriaceae</taxon>
        <taxon>Fusarium</taxon>
        <taxon>Fusarium oxysporum species complex</taxon>
    </lineage>
</organism>
<feature type="transmembrane region" description="Helical" evidence="10">
    <location>
        <begin position="89"/>
        <end position="109"/>
    </location>
</feature>
<comment type="subcellular location">
    <subcellularLocation>
        <location evidence="1">Cell membrane</location>
        <topology evidence="1">Multi-pass membrane protein</topology>
    </subcellularLocation>
</comment>
<keyword evidence="3" id="KW-1003">Cell membrane</keyword>
<dbReference type="Gene3D" id="1.20.1560.10">
    <property type="entry name" value="ABC transporter type 1, transmembrane domain"/>
    <property type="match status" value="1"/>
</dbReference>
<dbReference type="PANTHER" id="PTHR24223">
    <property type="entry name" value="ATP-BINDING CASSETTE SUB-FAMILY C"/>
    <property type="match status" value="1"/>
</dbReference>
<keyword evidence="8 10" id="KW-0472">Membrane</keyword>
<feature type="transmembrane region" description="Helical" evidence="10">
    <location>
        <begin position="205"/>
        <end position="225"/>
    </location>
</feature>
<dbReference type="PROSITE" id="PS50929">
    <property type="entry name" value="ABC_TM1F"/>
    <property type="match status" value="1"/>
</dbReference>
<dbReference type="CDD" id="cd18580">
    <property type="entry name" value="ABC_6TM_ABCC_D2"/>
    <property type="match status" value="1"/>
</dbReference>
<evidence type="ECO:0000256" key="10">
    <source>
        <dbReference type="SAM" id="Phobius"/>
    </source>
</evidence>
<dbReference type="GO" id="GO:0005524">
    <property type="term" value="F:ATP binding"/>
    <property type="evidence" value="ECO:0007669"/>
    <property type="project" value="UniProtKB-KW"/>
</dbReference>
<evidence type="ECO:0000313" key="12">
    <source>
        <dbReference type="EMBL" id="SCO84403.1"/>
    </source>
</evidence>
<evidence type="ECO:0000256" key="1">
    <source>
        <dbReference type="ARBA" id="ARBA00004651"/>
    </source>
</evidence>
<proteinExistence type="predicted"/>
<dbReference type="GO" id="GO:0005886">
    <property type="term" value="C:plasma membrane"/>
    <property type="evidence" value="ECO:0007669"/>
    <property type="project" value="UniProtKB-SubCell"/>
</dbReference>
<feature type="transmembrane region" description="Helical" evidence="10">
    <location>
        <begin position="176"/>
        <end position="199"/>
    </location>
</feature>
<protein>
    <recommendedName>
        <fullName evidence="11">ABC transmembrane type-1 domain-containing protein</fullName>
    </recommendedName>
</protein>
<dbReference type="EMBL" id="FMJY01000004">
    <property type="protein sequence ID" value="SCO84403.1"/>
    <property type="molecule type" value="Genomic_DNA"/>
</dbReference>
<feature type="domain" description="ABC transmembrane type-1" evidence="11">
    <location>
        <begin position="143"/>
        <end position="261"/>
    </location>
</feature>
<gene>
    <name evidence="12" type="ORF">FRV6_08530</name>
</gene>
<reference evidence="13" key="1">
    <citation type="submission" date="2016-09" db="EMBL/GenBank/DDBJ databases">
        <authorList>
            <person name="Guldener U."/>
        </authorList>
    </citation>
    <scope>NUCLEOTIDE SEQUENCE [LARGE SCALE GENOMIC DNA]</scope>
    <source>
        <strain evidence="13">V64-1</strain>
    </source>
</reference>
<evidence type="ECO:0000256" key="6">
    <source>
        <dbReference type="ARBA" id="ARBA00022840"/>
    </source>
</evidence>
<dbReference type="SUPFAM" id="SSF90123">
    <property type="entry name" value="ABC transporter transmembrane region"/>
    <property type="match status" value="1"/>
</dbReference>
<keyword evidence="5" id="KW-0547">Nucleotide-binding</keyword>
<feature type="transmembrane region" description="Helical" evidence="10">
    <location>
        <begin position="129"/>
        <end position="155"/>
    </location>
</feature>
<evidence type="ECO:0000256" key="2">
    <source>
        <dbReference type="ARBA" id="ARBA00022448"/>
    </source>
</evidence>
<evidence type="ECO:0000256" key="8">
    <source>
        <dbReference type="ARBA" id="ARBA00023136"/>
    </source>
</evidence>
<dbReference type="InterPro" id="IPR044726">
    <property type="entry name" value="ABCC_6TM_D2"/>
</dbReference>
<sequence>MNALIIDQEGTVTVTAEPSSVENGIMATGTAEGDVRVSDNKKRQGQAENNISSGPSREIFEAKADLRRPTGGWTICSVYARATGRFNAITFLCLCLSCAFCYQFTTMWIQWWSNATDHTHRRSNGFYLGIYALLCALGPSTLVLATVFNAHVSYFSTIDDGITLNRFNQDMQLVDYSLPLAVVHAFLFACICLVQAAVISATANYMAAAIPFCLLVIYFIQRFYLGTPRQLRLLDIEAKAPLYTNFKETILGMNTIRAYGGGFGCFLEILESWYANDSTQDHCASRIAPHLASR</sequence>
<evidence type="ECO:0000256" key="9">
    <source>
        <dbReference type="SAM" id="MobiDB-lite"/>
    </source>
</evidence>
<feature type="compositionally biased region" description="Basic and acidic residues" evidence="9">
    <location>
        <begin position="33"/>
        <end position="42"/>
    </location>
</feature>
<evidence type="ECO:0000256" key="3">
    <source>
        <dbReference type="ARBA" id="ARBA00022475"/>
    </source>
</evidence>
<name>A0A2H3T6Q4_FUSOX</name>
<dbReference type="PANTHER" id="PTHR24223:SF399">
    <property type="entry name" value="ABC TRANSPORTER ATNG"/>
    <property type="match status" value="1"/>
</dbReference>
<dbReference type="OrthoDB" id="6500128at2759"/>
<evidence type="ECO:0000313" key="13">
    <source>
        <dbReference type="Proteomes" id="UP000219369"/>
    </source>
</evidence>
<feature type="region of interest" description="Disordered" evidence="9">
    <location>
        <begin position="33"/>
        <end position="52"/>
    </location>
</feature>
<evidence type="ECO:0000256" key="5">
    <source>
        <dbReference type="ARBA" id="ARBA00022741"/>
    </source>
</evidence>
<dbReference type="AlphaFoldDB" id="A0A2H3T6Q4"/>
<accession>A0A2H3T6Q4</accession>
<dbReference type="VEuPathDB" id="FungiDB:FOC1_g10001657"/>
<evidence type="ECO:0000256" key="7">
    <source>
        <dbReference type="ARBA" id="ARBA00022989"/>
    </source>
</evidence>
<dbReference type="Pfam" id="PF00664">
    <property type="entry name" value="ABC_membrane"/>
    <property type="match status" value="1"/>
</dbReference>
<dbReference type="InterPro" id="IPR011527">
    <property type="entry name" value="ABC1_TM_dom"/>
</dbReference>
<dbReference type="InterPro" id="IPR036640">
    <property type="entry name" value="ABC1_TM_sf"/>
</dbReference>
<dbReference type="InterPro" id="IPR050173">
    <property type="entry name" value="ABC_transporter_C-like"/>
</dbReference>
<keyword evidence="6" id="KW-0067">ATP-binding</keyword>
<evidence type="ECO:0000259" key="11">
    <source>
        <dbReference type="PROSITE" id="PS50929"/>
    </source>
</evidence>
<dbReference type="Proteomes" id="UP000219369">
    <property type="component" value="Unassembled WGS sequence"/>
</dbReference>
<keyword evidence="7 10" id="KW-1133">Transmembrane helix</keyword>
<evidence type="ECO:0000256" key="4">
    <source>
        <dbReference type="ARBA" id="ARBA00022692"/>
    </source>
</evidence>
<keyword evidence="2" id="KW-0813">Transport</keyword>
<dbReference type="GO" id="GO:0140359">
    <property type="term" value="F:ABC-type transporter activity"/>
    <property type="evidence" value="ECO:0007669"/>
    <property type="project" value="InterPro"/>
</dbReference>
<keyword evidence="4 10" id="KW-0812">Transmembrane</keyword>